<comment type="similarity">
    <text evidence="4">Belongs to the metallo-beta-lactamase superfamily. Glyoxalase II family.</text>
</comment>
<evidence type="ECO:0000259" key="10">
    <source>
        <dbReference type="SMART" id="SM00849"/>
    </source>
</evidence>
<dbReference type="PIRSF" id="PIRSF005457">
    <property type="entry name" value="Glx"/>
    <property type="match status" value="1"/>
</dbReference>
<evidence type="ECO:0000256" key="9">
    <source>
        <dbReference type="ARBA" id="ARBA00031044"/>
    </source>
</evidence>
<reference evidence="11" key="1">
    <citation type="journal article" date="2019" name="bioRxiv">
        <title>The Genome of the Zebra Mussel, Dreissena polymorpha: A Resource for Invasive Species Research.</title>
        <authorList>
            <person name="McCartney M.A."/>
            <person name="Auch B."/>
            <person name="Kono T."/>
            <person name="Mallez S."/>
            <person name="Zhang Y."/>
            <person name="Obille A."/>
            <person name="Becker A."/>
            <person name="Abrahante J.E."/>
            <person name="Garbe J."/>
            <person name="Badalamenti J.P."/>
            <person name="Herman A."/>
            <person name="Mangelson H."/>
            <person name="Liachko I."/>
            <person name="Sullivan S."/>
            <person name="Sone E.D."/>
            <person name="Koren S."/>
            <person name="Silverstein K.A.T."/>
            <person name="Beckman K.B."/>
            <person name="Gohl D.M."/>
        </authorList>
    </citation>
    <scope>NUCLEOTIDE SEQUENCE</scope>
    <source>
        <strain evidence="11">Duluth1</strain>
        <tissue evidence="11">Whole animal</tissue>
    </source>
</reference>
<dbReference type="InterPro" id="IPR036866">
    <property type="entry name" value="RibonucZ/Hydroxyglut_hydro"/>
</dbReference>
<dbReference type="NCBIfam" id="TIGR03413">
    <property type="entry name" value="GSH_gloB"/>
    <property type="match status" value="1"/>
</dbReference>
<evidence type="ECO:0000256" key="8">
    <source>
        <dbReference type="ARBA" id="ARBA00022833"/>
    </source>
</evidence>
<dbReference type="CDD" id="cd07723">
    <property type="entry name" value="hydroxyacylglutathione_hydrolase_MBL-fold"/>
    <property type="match status" value="1"/>
</dbReference>
<dbReference type="InterPro" id="IPR032282">
    <property type="entry name" value="HAGH_C"/>
</dbReference>
<keyword evidence="12" id="KW-1185">Reference proteome</keyword>
<evidence type="ECO:0000256" key="2">
    <source>
        <dbReference type="ARBA" id="ARBA00001947"/>
    </source>
</evidence>
<dbReference type="Pfam" id="PF16123">
    <property type="entry name" value="HAGH_C"/>
    <property type="match status" value="1"/>
</dbReference>
<proteinExistence type="inferred from homology"/>
<dbReference type="FunFam" id="3.60.15.10:FF:000019">
    <property type="entry name" value="Hydroxyacylglutathione hydrolase, mitochondrial"/>
    <property type="match status" value="1"/>
</dbReference>
<comment type="catalytic activity">
    <reaction evidence="1">
        <text>an S-(2-hydroxyacyl)glutathione + H2O = a 2-hydroxy carboxylate + glutathione + H(+)</text>
        <dbReference type="Rhea" id="RHEA:21864"/>
        <dbReference type="ChEBI" id="CHEBI:15377"/>
        <dbReference type="ChEBI" id="CHEBI:15378"/>
        <dbReference type="ChEBI" id="CHEBI:57925"/>
        <dbReference type="ChEBI" id="CHEBI:58896"/>
        <dbReference type="ChEBI" id="CHEBI:71261"/>
        <dbReference type="EC" id="3.1.2.6"/>
    </reaction>
</comment>
<dbReference type="PANTHER" id="PTHR11935">
    <property type="entry name" value="BETA LACTAMASE DOMAIN"/>
    <property type="match status" value="1"/>
</dbReference>
<dbReference type="InterPro" id="IPR017782">
    <property type="entry name" value="Hydroxyacylglutathione_Hdrlase"/>
</dbReference>
<keyword evidence="6" id="KW-0479">Metal-binding</keyword>
<keyword evidence="8" id="KW-0862">Zinc</keyword>
<dbReference type="SMART" id="SM00849">
    <property type="entry name" value="Lactamase_B"/>
    <property type="match status" value="1"/>
</dbReference>
<evidence type="ECO:0000256" key="7">
    <source>
        <dbReference type="ARBA" id="ARBA00022801"/>
    </source>
</evidence>
<dbReference type="Proteomes" id="UP000828390">
    <property type="component" value="Unassembled WGS sequence"/>
</dbReference>
<dbReference type="Pfam" id="PF00753">
    <property type="entry name" value="Lactamase_B"/>
    <property type="match status" value="1"/>
</dbReference>
<evidence type="ECO:0000256" key="1">
    <source>
        <dbReference type="ARBA" id="ARBA00001623"/>
    </source>
</evidence>
<comment type="caution">
    <text evidence="11">The sequence shown here is derived from an EMBL/GenBank/DDBJ whole genome shotgun (WGS) entry which is preliminary data.</text>
</comment>
<dbReference type="SUPFAM" id="SSF56281">
    <property type="entry name" value="Metallo-hydrolase/oxidoreductase"/>
    <property type="match status" value="1"/>
</dbReference>
<reference evidence="11" key="2">
    <citation type="submission" date="2020-11" db="EMBL/GenBank/DDBJ databases">
        <authorList>
            <person name="McCartney M.A."/>
            <person name="Auch B."/>
            <person name="Kono T."/>
            <person name="Mallez S."/>
            <person name="Becker A."/>
            <person name="Gohl D.M."/>
            <person name="Silverstein K.A.T."/>
            <person name="Koren S."/>
            <person name="Bechman K.B."/>
            <person name="Herman A."/>
            <person name="Abrahante J.E."/>
            <person name="Garbe J."/>
        </authorList>
    </citation>
    <scope>NUCLEOTIDE SEQUENCE</scope>
    <source>
        <strain evidence="11">Duluth1</strain>
        <tissue evidence="11">Whole animal</tissue>
    </source>
</reference>
<evidence type="ECO:0000256" key="3">
    <source>
        <dbReference type="ARBA" id="ARBA00004963"/>
    </source>
</evidence>
<dbReference type="InterPro" id="IPR035680">
    <property type="entry name" value="Clx_II_MBL"/>
</dbReference>
<dbReference type="HAMAP" id="MF_01374">
    <property type="entry name" value="Glyoxalase_2"/>
    <property type="match status" value="1"/>
</dbReference>
<comment type="cofactor">
    <cofactor evidence="2">
        <name>Zn(2+)</name>
        <dbReference type="ChEBI" id="CHEBI:29105"/>
    </cofactor>
</comment>
<dbReference type="GO" id="GO:0004416">
    <property type="term" value="F:hydroxyacylglutathione hydrolase activity"/>
    <property type="evidence" value="ECO:0007669"/>
    <property type="project" value="UniProtKB-EC"/>
</dbReference>
<dbReference type="AlphaFoldDB" id="A0A9D4HKM3"/>
<dbReference type="GO" id="GO:0019243">
    <property type="term" value="P:methylglyoxal catabolic process to D-lactate via S-lactoyl-glutathione"/>
    <property type="evidence" value="ECO:0007669"/>
    <property type="project" value="InterPro"/>
</dbReference>
<accession>A0A9D4HKM3</accession>
<comment type="pathway">
    <text evidence="3">Secondary metabolite metabolism; methylglyoxal degradation; (R)-lactate from methylglyoxal: step 2/2.</text>
</comment>
<dbReference type="GO" id="GO:0046872">
    <property type="term" value="F:metal ion binding"/>
    <property type="evidence" value="ECO:0007669"/>
    <property type="project" value="UniProtKB-KW"/>
</dbReference>
<name>A0A9D4HKM3_DREPO</name>
<organism evidence="11 12">
    <name type="scientific">Dreissena polymorpha</name>
    <name type="common">Zebra mussel</name>
    <name type="synonym">Mytilus polymorpha</name>
    <dbReference type="NCBI Taxonomy" id="45954"/>
    <lineage>
        <taxon>Eukaryota</taxon>
        <taxon>Metazoa</taxon>
        <taxon>Spiralia</taxon>
        <taxon>Lophotrochozoa</taxon>
        <taxon>Mollusca</taxon>
        <taxon>Bivalvia</taxon>
        <taxon>Autobranchia</taxon>
        <taxon>Heteroconchia</taxon>
        <taxon>Euheterodonta</taxon>
        <taxon>Imparidentia</taxon>
        <taxon>Neoheterodontei</taxon>
        <taxon>Myida</taxon>
        <taxon>Dreissenoidea</taxon>
        <taxon>Dreissenidae</taxon>
        <taxon>Dreissena</taxon>
    </lineage>
</organism>
<evidence type="ECO:0000256" key="6">
    <source>
        <dbReference type="ARBA" id="ARBA00022723"/>
    </source>
</evidence>
<keyword evidence="7" id="KW-0378">Hydrolase</keyword>
<evidence type="ECO:0000313" key="12">
    <source>
        <dbReference type="Proteomes" id="UP000828390"/>
    </source>
</evidence>
<protein>
    <recommendedName>
        <fullName evidence="5">hydroxyacylglutathione hydrolase</fullName>
        <ecNumber evidence="5">3.1.2.6</ecNumber>
    </recommendedName>
    <alternativeName>
        <fullName evidence="9">Glyoxalase II</fullName>
    </alternativeName>
</protein>
<dbReference type="EC" id="3.1.2.6" evidence="5"/>
<dbReference type="OrthoDB" id="515692at2759"/>
<evidence type="ECO:0000256" key="5">
    <source>
        <dbReference type="ARBA" id="ARBA00011917"/>
    </source>
</evidence>
<feature type="domain" description="Metallo-beta-lactamase" evidence="10">
    <location>
        <begin position="43"/>
        <end position="203"/>
    </location>
</feature>
<dbReference type="Gene3D" id="3.60.15.10">
    <property type="entry name" value="Ribonuclease Z/Hydroxyacylglutathione hydrolase-like"/>
    <property type="match status" value="1"/>
</dbReference>
<dbReference type="EMBL" id="JAIWYP010000013">
    <property type="protein sequence ID" value="KAH3720066.1"/>
    <property type="molecule type" value="Genomic_DNA"/>
</dbReference>
<dbReference type="PANTHER" id="PTHR11935:SF94">
    <property type="entry name" value="TENZING NORGAY, ISOFORM C"/>
    <property type="match status" value="1"/>
</dbReference>
<evidence type="ECO:0000256" key="4">
    <source>
        <dbReference type="ARBA" id="ARBA00006759"/>
    </source>
</evidence>
<evidence type="ECO:0000313" key="11">
    <source>
        <dbReference type="EMBL" id="KAH3720066.1"/>
    </source>
</evidence>
<sequence length="289" mass="32825">MVMSLVRKFTSKFYLQKVYDNHFRSTLTRLLNMRVRLVPALEDNYMYLLIDESTQTCAAVDPVEPEKLLKAVEEEQVTLSCVLTTHHHWDHAGGNVELIKKTGPLPVYGGDDRIGALTEKVGHNRQLTLGNLNIRCLFTPCHTTGHICYYVTGEGEEPAVFTGDTLFSAGCGRFFEGTPPEMYKALIEILGNLPAKTRVFCGHEYTIQNLKYAEHVEPENAYIRNKMEWAKKLRESNVPTIPSTIEEEKKINPFMRVQEGSVHQHVGGATDPIEVMRLLRLEKDTFKAK</sequence>
<gene>
    <name evidence="11" type="ORF">DPMN_062959</name>
</gene>
<dbReference type="InterPro" id="IPR001279">
    <property type="entry name" value="Metallo-B-lactamas"/>
</dbReference>